<evidence type="ECO:0000313" key="3">
    <source>
        <dbReference type="Proteomes" id="UP000298324"/>
    </source>
</evidence>
<gene>
    <name evidence="2" type="ORF">Psch_04032</name>
</gene>
<accession>A0A4Y7R6B9</accession>
<reference evidence="2 3" key="1">
    <citation type="journal article" date="2018" name="Environ. Microbiol.">
        <title>Novel energy conservation strategies and behaviour of Pelotomaculum schinkii driving syntrophic propionate catabolism.</title>
        <authorList>
            <person name="Hidalgo-Ahumada C.A.P."/>
            <person name="Nobu M.K."/>
            <person name="Narihiro T."/>
            <person name="Tamaki H."/>
            <person name="Liu W.T."/>
            <person name="Kamagata Y."/>
            <person name="Stams A.J.M."/>
            <person name="Imachi H."/>
            <person name="Sousa D.Z."/>
        </authorList>
    </citation>
    <scope>NUCLEOTIDE SEQUENCE [LARGE SCALE GENOMIC DNA]</scope>
    <source>
        <strain evidence="2 3">HH</strain>
    </source>
</reference>
<dbReference type="AlphaFoldDB" id="A0A4Y7R6B9"/>
<name>A0A4Y7R6B9_9FIRM</name>
<keyword evidence="3" id="KW-1185">Reference proteome</keyword>
<dbReference type="Proteomes" id="UP000298324">
    <property type="component" value="Unassembled WGS sequence"/>
</dbReference>
<organism evidence="2 3">
    <name type="scientific">Pelotomaculum schinkii</name>
    <dbReference type="NCBI Taxonomy" id="78350"/>
    <lineage>
        <taxon>Bacteria</taxon>
        <taxon>Bacillati</taxon>
        <taxon>Bacillota</taxon>
        <taxon>Clostridia</taxon>
        <taxon>Eubacteriales</taxon>
        <taxon>Desulfotomaculaceae</taxon>
        <taxon>Pelotomaculum</taxon>
    </lineage>
</organism>
<evidence type="ECO:0000313" key="2">
    <source>
        <dbReference type="EMBL" id="TEB04306.1"/>
    </source>
</evidence>
<comment type="caution">
    <text evidence="2">The sequence shown here is derived from an EMBL/GenBank/DDBJ whole genome shotgun (WGS) entry which is preliminary data.</text>
</comment>
<sequence length="73" mass="8873">MKNLSDKKKINVLRIYADKDIIVDVKEFCNQMFEDGYNKYIVELQQLRKEFEEAKNKLDNMELERKKSKDEIK</sequence>
<dbReference type="EMBL" id="QFGA01000004">
    <property type="protein sequence ID" value="TEB04306.1"/>
    <property type="molecule type" value="Genomic_DNA"/>
</dbReference>
<dbReference type="RefSeq" id="WP_190259458.1">
    <property type="nucleotide sequence ID" value="NZ_QFGA01000004.1"/>
</dbReference>
<protein>
    <submittedName>
        <fullName evidence="2">Uncharacterized protein</fullName>
    </submittedName>
</protein>
<keyword evidence="1" id="KW-0175">Coiled coil</keyword>
<evidence type="ECO:0000256" key="1">
    <source>
        <dbReference type="SAM" id="Coils"/>
    </source>
</evidence>
<proteinExistence type="predicted"/>
<feature type="coiled-coil region" evidence="1">
    <location>
        <begin position="37"/>
        <end position="71"/>
    </location>
</feature>